<dbReference type="RefSeq" id="WP_203758614.1">
    <property type="nucleotide sequence ID" value="NZ_BONK01000021.1"/>
</dbReference>
<reference evidence="2" key="1">
    <citation type="submission" date="2021-01" db="EMBL/GenBank/DDBJ databases">
        <title>Whole genome shotgun sequence of Cellulomonas chitinilytica NBRC 110799.</title>
        <authorList>
            <person name="Komaki H."/>
            <person name="Tamura T."/>
        </authorList>
    </citation>
    <scope>NUCLEOTIDE SEQUENCE</scope>
    <source>
        <strain evidence="2">NBRC 110799</strain>
    </source>
</reference>
<dbReference type="EMBL" id="BONK01000021">
    <property type="protein sequence ID" value="GIG23611.1"/>
    <property type="molecule type" value="Genomic_DNA"/>
</dbReference>
<sequence length="254" mass="26449">MSSDRRTAALSLIASGTIAAVASVGLSVKFGWPDILDAPATEALPAFAEIAGTVQTLFVLQMAASLVLIPGVIALHRLLARSRGTDTALLTVTAFGVLAPLVQCLGWVRWPLVVPALAERYLDPSATGTAREATAASYDLLNAYAGGALGEHLGWLLQGVWAVGIAVLAWRAADVAPAWLRRSLAVVAVAWTVTLVPAGWFDDDALTAIGSSVYSVWYLGLLVLGVVLLSTGVTPRRRPRGSARGEVLPASSGE</sequence>
<dbReference type="Proteomes" id="UP000632740">
    <property type="component" value="Unassembled WGS sequence"/>
</dbReference>
<feature type="transmembrane region" description="Helical" evidence="1">
    <location>
        <begin position="213"/>
        <end position="234"/>
    </location>
</feature>
<organism evidence="2 3">
    <name type="scientific">Cellulomonas chitinilytica</name>
    <dbReference type="NCBI Taxonomy" id="398759"/>
    <lineage>
        <taxon>Bacteria</taxon>
        <taxon>Bacillati</taxon>
        <taxon>Actinomycetota</taxon>
        <taxon>Actinomycetes</taxon>
        <taxon>Micrococcales</taxon>
        <taxon>Cellulomonadaceae</taxon>
        <taxon>Cellulomonas</taxon>
    </lineage>
</organism>
<accession>A0A919P8N4</accession>
<evidence type="ECO:0008006" key="4">
    <source>
        <dbReference type="Google" id="ProtNLM"/>
    </source>
</evidence>
<dbReference type="InterPro" id="IPR025495">
    <property type="entry name" value="DUF4386"/>
</dbReference>
<feature type="transmembrane region" description="Helical" evidence="1">
    <location>
        <begin position="87"/>
        <end position="108"/>
    </location>
</feature>
<feature type="transmembrane region" description="Helical" evidence="1">
    <location>
        <begin position="184"/>
        <end position="201"/>
    </location>
</feature>
<evidence type="ECO:0000256" key="1">
    <source>
        <dbReference type="SAM" id="Phobius"/>
    </source>
</evidence>
<keyword evidence="1" id="KW-0812">Transmembrane</keyword>
<keyword evidence="3" id="KW-1185">Reference proteome</keyword>
<evidence type="ECO:0000313" key="3">
    <source>
        <dbReference type="Proteomes" id="UP000632740"/>
    </source>
</evidence>
<keyword evidence="1" id="KW-0472">Membrane</keyword>
<dbReference type="Pfam" id="PF14329">
    <property type="entry name" value="DUF4386"/>
    <property type="match status" value="1"/>
</dbReference>
<dbReference type="AlphaFoldDB" id="A0A919P8N4"/>
<keyword evidence="1" id="KW-1133">Transmembrane helix</keyword>
<comment type="caution">
    <text evidence="2">The sequence shown here is derived from an EMBL/GenBank/DDBJ whole genome shotgun (WGS) entry which is preliminary data.</text>
</comment>
<feature type="transmembrane region" description="Helical" evidence="1">
    <location>
        <begin position="51"/>
        <end position="75"/>
    </location>
</feature>
<protein>
    <recommendedName>
        <fullName evidence="4">DUF4386 domain-containing protein</fullName>
    </recommendedName>
</protein>
<feature type="transmembrane region" description="Helical" evidence="1">
    <location>
        <begin position="153"/>
        <end position="172"/>
    </location>
</feature>
<name>A0A919P8N4_9CELL</name>
<proteinExistence type="predicted"/>
<evidence type="ECO:0000313" key="2">
    <source>
        <dbReference type="EMBL" id="GIG23611.1"/>
    </source>
</evidence>
<gene>
    <name evidence="2" type="ORF">Cch01nite_43350</name>
</gene>